<name>A0ABU7L8W7_9NOCA</name>
<evidence type="ECO:0000313" key="3">
    <source>
        <dbReference type="EMBL" id="MEE2057983.1"/>
    </source>
</evidence>
<reference evidence="3 4" key="1">
    <citation type="submission" date="2023-07" db="EMBL/GenBank/DDBJ databases">
        <authorList>
            <person name="Girao M."/>
            <person name="Carvalho M.F."/>
        </authorList>
    </citation>
    <scope>NUCLEOTIDE SEQUENCE [LARGE SCALE GENOMIC DNA]</scope>
    <source>
        <strain evidence="3 4">YIM65754</strain>
    </source>
</reference>
<keyword evidence="4" id="KW-1185">Reference proteome</keyword>
<keyword evidence="2" id="KW-0812">Transmembrane</keyword>
<feature type="transmembrane region" description="Helical" evidence="2">
    <location>
        <begin position="12"/>
        <end position="30"/>
    </location>
</feature>
<evidence type="ECO:0000313" key="4">
    <source>
        <dbReference type="Proteomes" id="UP001336020"/>
    </source>
</evidence>
<protein>
    <submittedName>
        <fullName evidence="3">DUF6412 domain-containing protein</fullName>
    </submittedName>
</protein>
<proteinExistence type="predicted"/>
<dbReference type="Pfam" id="PF19950">
    <property type="entry name" value="DUF6412"/>
    <property type="match status" value="1"/>
</dbReference>
<dbReference type="Proteomes" id="UP001336020">
    <property type="component" value="Unassembled WGS sequence"/>
</dbReference>
<sequence>MFFGTRNGVEALLFVLTWTVAVFFTIDLASAGNTSALLAGLLVTVAAVAVLVLAWRADDLLFVLGRTTRGPTDEENRRHGELRRQSHPDTAGKPRPRAPGLHAGAGSTAAL</sequence>
<feature type="compositionally biased region" description="Basic and acidic residues" evidence="1">
    <location>
        <begin position="71"/>
        <end position="92"/>
    </location>
</feature>
<evidence type="ECO:0000256" key="1">
    <source>
        <dbReference type="SAM" id="MobiDB-lite"/>
    </source>
</evidence>
<dbReference type="EMBL" id="JAUTXY010000004">
    <property type="protein sequence ID" value="MEE2057983.1"/>
    <property type="molecule type" value="Genomic_DNA"/>
</dbReference>
<feature type="transmembrane region" description="Helical" evidence="2">
    <location>
        <begin position="36"/>
        <end position="55"/>
    </location>
</feature>
<keyword evidence="2" id="KW-1133">Transmembrane helix</keyword>
<keyword evidence="2" id="KW-0472">Membrane</keyword>
<evidence type="ECO:0000256" key="2">
    <source>
        <dbReference type="SAM" id="Phobius"/>
    </source>
</evidence>
<comment type="caution">
    <text evidence="3">The sequence shown here is derived from an EMBL/GenBank/DDBJ whole genome shotgun (WGS) entry which is preliminary data.</text>
</comment>
<organism evidence="3 4">
    <name type="scientific">Rhodococcus artemisiae</name>
    <dbReference type="NCBI Taxonomy" id="714159"/>
    <lineage>
        <taxon>Bacteria</taxon>
        <taxon>Bacillati</taxon>
        <taxon>Actinomycetota</taxon>
        <taxon>Actinomycetes</taxon>
        <taxon>Mycobacteriales</taxon>
        <taxon>Nocardiaceae</taxon>
        <taxon>Rhodococcus</taxon>
    </lineage>
</organism>
<dbReference type="RefSeq" id="WP_330133222.1">
    <property type="nucleotide sequence ID" value="NZ_JAUTXY010000004.1"/>
</dbReference>
<dbReference type="InterPro" id="IPR045635">
    <property type="entry name" value="DUF6412"/>
</dbReference>
<feature type="region of interest" description="Disordered" evidence="1">
    <location>
        <begin position="68"/>
        <end position="111"/>
    </location>
</feature>
<gene>
    <name evidence="3" type="ORF">Q7514_10660</name>
</gene>
<accession>A0ABU7L8W7</accession>